<dbReference type="EMBL" id="WMIA01000046">
    <property type="protein sequence ID" value="MTF40734.1"/>
    <property type="molecule type" value="Genomic_DNA"/>
</dbReference>
<dbReference type="Proteomes" id="UP000437131">
    <property type="component" value="Unassembled WGS sequence"/>
</dbReference>
<dbReference type="NCBIfam" id="TIGR03696">
    <property type="entry name" value="Rhs_assc_core"/>
    <property type="match status" value="1"/>
</dbReference>
<comment type="caution">
    <text evidence="3">The sequence shown here is derived from an EMBL/GenBank/DDBJ whole genome shotgun (WGS) entry which is preliminary data.</text>
</comment>
<protein>
    <recommendedName>
        <fullName evidence="2">Teneurin-like YD-shell domain-containing protein</fullName>
    </recommendedName>
</protein>
<gene>
    <name evidence="3" type="ORF">GGC33_17655</name>
</gene>
<dbReference type="RefSeq" id="WP_155084775.1">
    <property type="nucleotide sequence ID" value="NZ_WMIA01000046.1"/>
</dbReference>
<evidence type="ECO:0000259" key="2">
    <source>
        <dbReference type="Pfam" id="PF25023"/>
    </source>
</evidence>
<accession>A0A844GW79</accession>
<organism evidence="3 4">
    <name type="scientific">Cyanobacterium aponinum 0216</name>
    <dbReference type="NCBI Taxonomy" id="2676140"/>
    <lineage>
        <taxon>Bacteria</taxon>
        <taxon>Bacillati</taxon>
        <taxon>Cyanobacteriota</taxon>
        <taxon>Cyanophyceae</taxon>
        <taxon>Oscillatoriophycideae</taxon>
        <taxon>Chroococcales</taxon>
        <taxon>Geminocystaceae</taxon>
        <taxon>Cyanobacterium</taxon>
    </lineage>
</organism>
<feature type="domain" description="Teneurin-like YD-shell" evidence="2">
    <location>
        <begin position="6"/>
        <end position="284"/>
    </location>
</feature>
<dbReference type="InterPro" id="IPR056823">
    <property type="entry name" value="TEN-like_YD-shell"/>
</dbReference>
<evidence type="ECO:0000256" key="1">
    <source>
        <dbReference type="ARBA" id="ARBA00022737"/>
    </source>
</evidence>
<dbReference type="PANTHER" id="PTHR32305:SF15">
    <property type="entry name" value="PROTEIN RHSA-RELATED"/>
    <property type="match status" value="1"/>
</dbReference>
<proteinExistence type="predicted"/>
<keyword evidence="1" id="KW-0677">Repeat</keyword>
<evidence type="ECO:0000313" key="4">
    <source>
        <dbReference type="Proteomes" id="UP000437131"/>
    </source>
</evidence>
<dbReference type="AlphaFoldDB" id="A0A844GW79"/>
<sequence length="461" mass="52498">MAFYDLTYDTGSRITQIVDIDGTSSFAYDTRNQLLEANHSDIDDESYSYDDNGNRTLSGYVTGVNNELLSDGVYNYDYDNEGNLISQTSIATGEVRLFEWDYLNRLVAVTDFDSDNNVLQTVEFSYDMFGQRRSKVVDGVATYFVYDRDDVILDFVDDGSGIELDMRYLHGNQVDQVLAQENGDGNVVWLLRDYLGTIRDFVDNTGNVVNHLTYDSYGNVVSETDATVDSRYRFTGREWDEEIELYYYRARYYSGQTGRFISVDPISFESGTYNLYGYVDNNPVSNSDPFGYFKVELRYRKAFPSFTARLMTTLFPMMPNFFGSQTNVTSPTQHHADIVVSDKNGFRSYWAKASIGIPGNFGYITTDQETDVGDYAPGFDFYVGDPARIQQVYFDNSDCPNRSLENEIINEFSNIRQKNIPYDPLSANSNSAAFSVIEKVFGKRPTPKVPAPAWNVNLFNF</sequence>
<name>A0A844GW79_9CHRO</name>
<dbReference type="Pfam" id="PF25023">
    <property type="entry name" value="TEN_YD-shell"/>
    <property type="match status" value="1"/>
</dbReference>
<dbReference type="InterPro" id="IPR022385">
    <property type="entry name" value="Rhs_assc_core"/>
</dbReference>
<dbReference type="PANTHER" id="PTHR32305">
    <property type="match status" value="1"/>
</dbReference>
<dbReference type="InterPro" id="IPR050708">
    <property type="entry name" value="T6SS_VgrG/RHS"/>
</dbReference>
<evidence type="ECO:0000313" key="3">
    <source>
        <dbReference type="EMBL" id="MTF40734.1"/>
    </source>
</evidence>
<reference evidence="3 4" key="1">
    <citation type="submission" date="2019-11" db="EMBL/GenBank/DDBJ databases">
        <title>Isolation of a new High Light Tolerant Cyanobacteria.</title>
        <authorList>
            <person name="Dobson Z."/>
            <person name="Vaughn N."/>
            <person name="Vaughn M."/>
            <person name="Fromme P."/>
            <person name="Mazor Y."/>
        </authorList>
    </citation>
    <scope>NUCLEOTIDE SEQUENCE [LARGE SCALE GENOMIC DNA]</scope>
    <source>
        <strain evidence="3 4">0216</strain>
    </source>
</reference>
<dbReference type="Gene3D" id="2.180.10.10">
    <property type="entry name" value="RHS repeat-associated core"/>
    <property type="match status" value="1"/>
</dbReference>